<dbReference type="CDD" id="cd18617">
    <property type="entry name" value="GH43_XynB-like"/>
    <property type="match status" value="1"/>
</dbReference>
<name>A0A087CM35_9BIFI</name>
<dbReference type="SUPFAM" id="SSF49899">
    <property type="entry name" value="Concanavalin A-like lectins/glucanases"/>
    <property type="match status" value="1"/>
</dbReference>
<dbReference type="STRING" id="218140.BPSY_0212"/>
<dbReference type="InterPro" id="IPR041542">
    <property type="entry name" value="GH43_C2"/>
</dbReference>
<evidence type="ECO:0000256" key="5">
    <source>
        <dbReference type="PIRSR" id="PIRSR606710-2"/>
    </source>
</evidence>
<dbReference type="Proteomes" id="UP000029050">
    <property type="component" value="Unassembled WGS sequence"/>
</dbReference>
<protein>
    <submittedName>
        <fullName evidence="8">Beta-xylosidase</fullName>
        <ecNumber evidence="8">3.2.1.37</ecNumber>
        <ecNumber evidence="8">3.2.1.55</ecNumber>
    </submittedName>
</protein>
<gene>
    <name evidence="8" type="ORF">BPSY_0212</name>
</gene>
<dbReference type="InterPro" id="IPR023296">
    <property type="entry name" value="Glyco_hydro_beta-prop_sf"/>
</dbReference>
<dbReference type="GO" id="GO:0046556">
    <property type="term" value="F:alpha-L-arabinofuranosidase activity"/>
    <property type="evidence" value="ECO:0007669"/>
    <property type="project" value="UniProtKB-EC"/>
</dbReference>
<reference evidence="8 9" key="1">
    <citation type="submission" date="2014-03" db="EMBL/GenBank/DDBJ databases">
        <title>Genomics of Bifidobacteria.</title>
        <authorList>
            <person name="Ventura M."/>
            <person name="Milani C."/>
            <person name="Lugli G.A."/>
        </authorList>
    </citation>
    <scope>NUCLEOTIDE SEQUENCE [LARGE SCALE GENOMIC DNA]</scope>
    <source>
        <strain evidence="8 9">LMG 21775</strain>
    </source>
</reference>
<dbReference type="Pfam" id="PF17851">
    <property type="entry name" value="GH43_C2"/>
    <property type="match status" value="1"/>
</dbReference>
<dbReference type="Pfam" id="PF04616">
    <property type="entry name" value="Glyco_hydro_43"/>
    <property type="match status" value="1"/>
</dbReference>
<feature type="active site" description="Proton donor" evidence="4">
    <location>
        <position position="187"/>
    </location>
</feature>
<keyword evidence="3 6" id="KW-0326">Glycosidase</keyword>
<dbReference type="EMBL" id="JGZI01000002">
    <property type="protein sequence ID" value="KFI84335.1"/>
    <property type="molecule type" value="Genomic_DNA"/>
</dbReference>
<evidence type="ECO:0000256" key="6">
    <source>
        <dbReference type="RuleBase" id="RU361187"/>
    </source>
</evidence>
<dbReference type="OrthoDB" id="9801455at2"/>
<comment type="caution">
    <text evidence="8">The sequence shown here is derived from an EMBL/GenBank/DDBJ whole genome shotgun (WGS) entry which is preliminary data.</text>
</comment>
<dbReference type="EC" id="3.2.1.55" evidence="8"/>
<dbReference type="RefSeq" id="WP_081884045.1">
    <property type="nucleotide sequence ID" value="NZ_JGZI01000002.1"/>
</dbReference>
<dbReference type="SUPFAM" id="SSF75005">
    <property type="entry name" value="Arabinanase/levansucrase/invertase"/>
    <property type="match status" value="1"/>
</dbReference>
<dbReference type="Gene3D" id="2.115.10.20">
    <property type="entry name" value="Glycosyl hydrolase domain, family 43"/>
    <property type="match status" value="1"/>
</dbReference>
<dbReference type="Gene3D" id="2.60.120.200">
    <property type="match status" value="1"/>
</dbReference>
<feature type="domain" description="Beta-xylosidase C-terminal Concanavalin A-like" evidence="7">
    <location>
        <begin position="347"/>
        <end position="487"/>
    </location>
</feature>
<evidence type="ECO:0000313" key="9">
    <source>
        <dbReference type="Proteomes" id="UP000029050"/>
    </source>
</evidence>
<dbReference type="eggNOG" id="COG3507">
    <property type="taxonomic scope" value="Bacteria"/>
</dbReference>
<feature type="active site" description="Proton acceptor" evidence="4">
    <location>
        <position position="19"/>
    </location>
</feature>
<evidence type="ECO:0000259" key="7">
    <source>
        <dbReference type="Pfam" id="PF17851"/>
    </source>
</evidence>
<organism evidence="8 9">
    <name type="scientific">Bifidobacterium psychraerophilum</name>
    <dbReference type="NCBI Taxonomy" id="218140"/>
    <lineage>
        <taxon>Bacteria</taxon>
        <taxon>Bacillati</taxon>
        <taxon>Actinomycetota</taxon>
        <taxon>Actinomycetes</taxon>
        <taxon>Bifidobacteriales</taxon>
        <taxon>Bifidobacteriaceae</taxon>
        <taxon>Bifidobacterium</taxon>
    </lineage>
</organism>
<dbReference type="InterPro" id="IPR006710">
    <property type="entry name" value="Glyco_hydro_43"/>
</dbReference>
<evidence type="ECO:0000256" key="4">
    <source>
        <dbReference type="PIRSR" id="PIRSR606710-1"/>
    </source>
</evidence>
<feature type="site" description="Important for catalytic activity, responsible for pKa modulation of the active site Glu and correct orientation of both the proton donor and substrate" evidence="5">
    <location>
        <position position="126"/>
    </location>
</feature>
<accession>A0A087CM35</accession>
<dbReference type="GO" id="GO:0005975">
    <property type="term" value="P:carbohydrate metabolic process"/>
    <property type="evidence" value="ECO:0007669"/>
    <property type="project" value="InterPro"/>
</dbReference>
<dbReference type="GO" id="GO:0009044">
    <property type="term" value="F:xylan 1,4-beta-xylosidase activity"/>
    <property type="evidence" value="ECO:0007669"/>
    <property type="project" value="UniProtKB-EC"/>
</dbReference>
<dbReference type="GeneID" id="98299453"/>
<dbReference type="InterPro" id="IPR013320">
    <property type="entry name" value="ConA-like_dom_sf"/>
</dbReference>
<keyword evidence="2 6" id="KW-0378">Hydrolase</keyword>
<evidence type="ECO:0000256" key="3">
    <source>
        <dbReference type="ARBA" id="ARBA00023295"/>
    </source>
</evidence>
<dbReference type="AlphaFoldDB" id="A0A087CM35"/>
<evidence type="ECO:0000256" key="2">
    <source>
        <dbReference type="ARBA" id="ARBA00022801"/>
    </source>
</evidence>
<evidence type="ECO:0000256" key="1">
    <source>
        <dbReference type="ARBA" id="ARBA00009865"/>
    </source>
</evidence>
<dbReference type="PANTHER" id="PTHR42812:SF12">
    <property type="entry name" value="BETA-XYLOSIDASE-RELATED"/>
    <property type="match status" value="1"/>
</dbReference>
<dbReference type="EC" id="3.2.1.37" evidence="8"/>
<proteinExistence type="inferred from homology"/>
<dbReference type="InterPro" id="IPR051795">
    <property type="entry name" value="Glycosyl_Hydrlase_43"/>
</dbReference>
<comment type="similarity">
    <text evidence="1 6">Belongs to the glycosyl hydrolase 43 family.</text>
</comment>
<sequence>MTLFNCKPAHRIVSGFHPDPSICRTPEGRYLMVNSSFEFFPGLPVFESEDGEHWTKIGDALARSSQFVYERIGNSQGMYAPTIRVHDGVYYLIVTNVNAGNLMLTASDPHAGWSDPVWIDGWPGIDPSLFVDDDGTAYICGNEGAQTQEDGEAEPAGIYMSRIDLSTGRVLDARRRICAGITGSNPEGPHMYKRAGMYYLMWAEGGTESGHMENMARARDPEGPYEMYPGNPLITNRSTHLTLQAIGHCDCADFEDDRSLMVFHGTRNNNEYPAQGWIGREPYAVRFTWKGGWPDLSDQSYETQLEGKGDALERAVAWITPGIDVAGRHRVHHHADSTSVVIAAGRATFDPAYGAPLIGTRQTDMMCDFSAVLLDPSRILAGEAGIVIYANAGHYMTLSVQAPRDGMSLIECRVHNVGLDSIVASARLSDRYPVRVGVRGDDTGYSFRASSEPGSGIDLGHAPGKVLSFTNAGGFTGTLLGFYAHGEGLTVFDDVEYTLAEGVTGAATSHEEGRHDEGDV</sequence>
<dbReference type="PANTHER" id="PTHR42812">
    <property type="entry name" value="BETA-XYLOSIDASE"/>
    <property type="match status" value="1"/>
</dbReference>
<keyword evidence="9" id="KW-1185">Reference proteome</keyword>
<evidence type="ECO:0000313" key="8">
    <source>
        <dbReference type="EMBL" id="KFI84335.1"/>
    </source>
</evidence>